<dbReference type="PANTHER" id="PTHR30572">
    <property type="entry name" value="MEMBRANE COMPONENT OF TRANSPORTER-RELATED"/>
    <property type="match status" value="1"/>
</dbReference>
<gene>
    <name evidence="9" type="ORF">EHE19_016410</name>
</gene>
<reference evidence="9 10" key="1">
    <citation type="submission" date="2020-09" db="EMBL/GenBank/DDBJ databases">
        <title>Characterization and genome sequencing of Ruminiclostridium sp. nov. MA18.</title>
        <authorList>
            <person name="Rettenmaier R."/>
            <person name="Kowollik M.-L."/>
            <person name="Liebl W."/>
            <person name="Zverlov V."/>
        </authorList>
    </citation>
    <scope>NUCLEOTIDE SEQUENCE [LARGE SCALE GENOMIC DNA]</scope>
    <source>
        <strain evidence="9 10">MA18</strain>
    </source>
</reference>
<keyword evidence="10" id="KW-1185">Reference proteome</keyword>
<evidence type="ECO:0000256" key="5">
    <source>
        <dbReference type="ARBA" id="ARBA00023136"/>
    </source>
</evidence>
<dbReference type="InterPro" id="IPR003838">
    <property type="entry name" value="ABC3_permease_C"/>
</dbReference>
<dbReference type="GO" id="GO:0005886">
    <property type="term" value="C:plasma membrane"/>
    <property type="evidence" value="ECO:0007669"/>
    <property type="project" value="UniProtKB-SubCell"/>
</dbReference>
<keyword evidence="5 7" id="KW-0472">Membrane</keyword>
<organism evidence="9 10">
    <name type="scientific">Ruminiclostridium herbifermentans</name>
    <dbReference type="NCBI Taxonomy" id="2488810"/>
    <lineage>
        <taxon>Bacteria</taxon>
        <taxon>Bacillati</taxon>
        <taxon>Bacillota</taxon>
        <taxon>Clostridia</taxon>
        <taxon>Eubacteriales</taxon>
        <taxon>Oscillospiraceae</taxon>
        <taxon>Ruminiclostridium</taxon>
    </lineage>
</organism>
<evidence type="ECO:0000259" key="8">
    <source>
        <dbReference type="Pfam" id="PF02687"/>
    </source>
</evidence>
<dbReference type="EMBL" id="CP061336">
    <property type="protein sequence ID" value="QNU66427.1"/>
    <property type="molecule type" value="Genomic_DNA"/>
</dbReference>
<evidence type="ECO:0000256" key="3">
    <source>
        <dbReference type="ARBA" id="ARBA00022692"/>
    </source>
</evidence>
<feature type="domain" description="ABC3 transporter permease C-terminal" evidence="8">
    <location>
        <begin position="263"/>
        <end position="351"/>
    </location>
</feature>
<feature type="transmembrane region" description="Helical" evidence="7">
    <location>
        <begin position="301"/>
        <end position="327"/>
    </location>
</feature>
<feature type="transmembrane region" description="Helical" evidence="7">
    <location>
        <begin position="333"/>
        <end position="353"/>
    </location>
</feature>
<dbReference type="Proteomes" id="UP000306409">
    <property type="component" value="Chromosome"/>
</dbReference>
<dbReference type="InterPro" id="IPR050250">
    <property type="entry name" value="Macrolide_Exporter_MacB"/>
</dbReference>
<accession>A0A7H1VM15</accession>
<proteinExistence type="inferred from homology"/>
<keyword evidence="4 7" id="KW-1133">Transmembrane helix</keyword>
<evidence type="ECO:0000256" key="1">
    <source>
        <dbReference type="ARBA" id="ARBA00004651"/>
    </source>
</evidence>
<evidence type="ECO:0000256" key="7">
    <source>
        <dbReference type="SAM" id="Phobius"/>
    </source>
</evidence>
<evidence type="ECO:0000313" key="10">
    <source>
        <dbReference type="Proteomes" id="UP000306409"/>
    </source>
</evidence>
<name>A0A7H1VM15_9FIRM</name>
<protein>
    <recommendedName>
        <fullName evidence="8">ABC3 transporter permease C-terminal domain-containing protein</fullName>
    </recommendedName>
</protein>
<dbReference type="KEGG" id="rher:EHE19_016410"/>
<dbReference type="AlphaFoldDB" id="A0A7H1VM15"/>
<evidence type="ECO:0000313" key="9">
    <source>
        <dbReference type="EMBL" id="QNU66427.1"/>
    </source>
</evidence>
<dbReference type="PANTHER" id="PTHR30572:SF4">
    <property type="entry name" value="ABC TRANSPORTER PERMEASE YTRF"/>
    <property type="match status" value="1"/>
</dbReference>
<feature type="transmembrane region" description="Helical" evidence="7">
    <location>
        <begin position="260"/>
        <end position="280"/>
    </location>
</feature>
<dbReference type="Pfam" id="PF02687">
    <property type="entry name" value="FtsX"/>
    <property type="match status" value="1"/>
</dbReference>
<comment type="similarity">
    <text evidence="6">Belongs to the ABC-4 integral membrane protein family.</text>
</comment>
<dbReference type="GO" id="GO:0022857">
    <property type="term" value="F:transmembrane transporter activity"/>
    <property type="evidence" value="ECO:0007669"/>
    <property type="project" value="TreeGrafter"/>
</dbReference>
<evidence type="ECO:0000256" key="6">
    <source>
        <dbReference type="ARBA" id="ARBA00038076"/>
    </source>
</evidence>
<sequence>MGSSKQQLKELAAVNSVYCRITNLNGTIETGLEIKEDIVDKIQSSSQVKDATFTVRLLAGEGEFPLEDWKEHLTLFITGINRISAISGLSEDKIHWKGKAEEKFFSSSVQGCLVSESTMEKYQWNLGDTISLNLYYQYYDERNQLHYKPLELMPIEILGTLDPFISTTEQVPSDILIPFDTIRECFSRKKSPFYADSCFFYVNDPLQLNKFKEEMKSIGLLQKSPTADYNYQGISLTVRDSTFRALGNQLLQSIDTLQSFLPLIGITIICIGYIASFLLINTRQREFALMRAIGVGRGMCFRLFLLEQLLLILVGEILGGGITFLLFRSSVTVAISGSIFFISYLLGCMFALWRMGRTSVINALFSMD</sequence>
<evidence type="ECO:0000256" key="4">
    <source>
        <dbReference type="ARBA" id="ARBA00022989"/>
    </source>
</evidence>
<evidence type="ECO:0000256" key="2">
    <source>
        <dbReference type="ARBA" id="ARBA00022475"/>
    </source>
</evidence>
<comment type="subcellular location">
    <subcellularLocation>
        <location evidence="1">Cell membrane</location>
        <topology evidence="1">Multi-pass membrane protein</topology>
    </subcellularLocation>
</comment>
<keyword evidence="2" id="KW-1003">Cell membrane</keyword>
<keyword evidence="3 7" id="KW-0812">Transmembrane</keyword>